<reference evidence="3 4" key="1">
    <citation type="submission" date="2023-02" db="EMBL/GenBank/DDBJ databases">
        <title>Entomopathogenic bacteria.</title>
        <authorList>
            <person name="Machado R.A."/>
        </authorList>
    </citation>
    <scope>NUCLEOTIDE SEQUENCE [LARGE SCALE GENOMIC DNA]</scope>
    <source>
        <strain evidence="3 4">XENO-2</strain>
    </source>
</reference>
<accession>A0ABT5LT29</accession>
<dbReference type="PRINTS" id="PR01369">
    <property type="entry name" value="INTIMIN"/>
</dbReference>
<organism evidence="3 4">
    <name type="scientific">Xenorhabdus anantnagensis</name>
    <dbReference type="NCBI Taxonomy" id="3025875"/>
    <lineage>
        <taxon>Bacteria</taxon>
        <taxon>Pseudomonadati</taxon>
        <taxon>Pseudomonadota</taxon>
        <taxon>Gammaproteobacteria</taxon>
        <taxon>Enterobacterales</taxon>
        <taxon>Morganellaceae</taxon>
        <taxon>Xenorhabdus</taxon>
    </lineage>
</organism>
<dbReference type="Pfam" id="PF11924">
    <property type="entry name" value="IAT_beta"/>
    <property type="match status" value="1"/>
</dbReference>
<dbReference type="InterPro" id="IPR051715">
    <property type="entry name" value="Intimin-Invasin_domain"/>
</dbReference>
<dbReference type="PANTHER" id="PTHR39576:SF2">
    <property type="entry name" value="ATTACHING AND EFFACING PROTEIN HOMOLOG-RELATED"/>
    <property type="match status" value="1"/>
</dbReference>
<proteinExistence type="inferred from homology"/>
<dbReference type="PANTHER" id="PTHR39576">
    <property type="entry name" value="ATTACHING AND EFFACING PROTEIN HOMOLOG-RELATED-RELATED"/>
    <property type="match status" value="1"/>
</dbReference>
<dbReference type="Gene3D" id="2.40.160.160">
    <property type="entry name" value="Inverse autotransporter, beta-domain"/>
    <property type="match status" value="1"/>
</dbReference>
<comment type="similarity">
    <text evidence="1">Belongs to the intimin/invasin family.</text>
</comment>
<dbReference type="SUPFAM" id="SSF49373">
    <property type="entry name" value="Invasin/intimin cell-adhesion fragments"/>
    <property type="match status" value="1"/>
</dbReference>
<dbReference type="Gene3D" id="2.60.40.10">
    <property type="entry name" value="Immunoglobulins"/>
    <property type="match status" value="1"/>
</dbReference>
<sequence>MSSYIRKIIVLFIFIYALFIPSTLMHAFADGKLTTGNIYTKITDSKNNIDISVNKSSKKRINENTNDTPESDTPNLIARNIQTVGNILSSSPSDLAEQAKSYALGKFNSTISSETQKWLSQFGTARINFGLDKKGTLENNSLDLLLPLYDNKADWLFFSQLGYRNKDSRNTINVGLGGRYFYQNWMYGLNTFYDHDLTGKNQRLGLGGEIWGDYIKLSANTYYRLSGLQESRNFKGFHERPANGYDINGEFFLPAYPNLGAKLTYEQYFGDNVTLFNRDTRQKNPSLAKLGLTYTPIPLVTMGVDYKQGESGHTETQFLANFNYKLGVPLSTQLSPENVASMRTLAGSRYDLVERNNNIVLDHKEIPKTQLSLPETIIGYSHQQRDISAQISSNSPIKQIHWAANEDFNKNGGTLSSKTGQSIQITLPKFLSGDNKNNNYTIYAFAEFNNGQKSEPVEMSVIVRPYKIKKREESNFAPPGPLPADGTTYYTFNPVITFDTVDGTPVKNATIDNVQWISDPAEDDASGLKFSWNKVDKLTTDELGNLTNIVKLTSKKAIQNAKIYLKIEGEPQQLVGTVSFGEDTSRFHVDKIKVSSPNNMTAPLIADGIQAYTYKAVVLDGSNNPVPPNTSIANINWDHDHKEISTLKLVPNGDKTDDKGQLTATLTSSEPVDDVIVTLSIEGQKKPTPADKVSFKTAKITLTTTPNSPILVGETYTVTAIINDKNSLKNLPITWDFDAPHRDKVTTNYTAGNPVATFSSSVEQIVTVKAAISGSPPSQTDLAFNWPSIQSVTLSPGTPNGTITSGGSYEFTATVFGADVQNKDTDTGNIPFEWIIKSPTNPKDAGLSLSPSGKITTVTNGKLNAELTSTKDKPIVTNAEICLTVVGAPVSSTTQKCVDSINFKSPPVDFEITSVEVHTVVVDGIEKPFDKEKPLLGNGTDKYKYRALITRKGSNGQDKVQNHIFSSVTWTRNQTQIDSRYLSEPEKTSLKTDDEGYLYATLDSHVGVGNKEDIENTFIKVTLTIPSELPGGAPKDKESDNLVSFAPVPQDAMLYVYNQYNPSVSQSFYKPHHPYNFFDALRGELRDPSHPDTAFNPSELQYEVDVYEPNPYPYFYFIYAGSDNKGPLSFDNKGSGTVKATITKKDGRIYLYEYAATLGRFLLHDANSPIFEGYHTINDKVTCDNDIGIGGVTYKPLSKKDFLSKYGLTAVGSEFKNLYRWGLFQGDKKAVPDKVMIKVLGDPNSPTQYVIYDSVNDKIVDDPNAAGLIVCTAG</sequence>
<dbReference type="InterPro" id="IPR003535">
    <property type="entry name" value="Intimin/invasin_bac"/>
</dbReference>
<evidence type="ECO:0000259" key="2">
    <source>
        <dbReference type="Pfam" id="PF11924"/>
    </source>
</evidence>
<dbReference type="RefSeq" id="WP_273576143.1">
    <property type="nucleotide sequence ID" value="NZ_JAQRFN010000014.1"/>
</dbReference>
<dbReference type="InterPro" id="IPR024519">
    <property type="entry name" value="IAT_beta"/>
</dbReference>
<protein>
    <submittedName>
        <fullName evidence="3">Inverse autotransporter beta domain-containing protein</fullName>
    </submittedName>
</protein>
<comment type="caution">
    <text evidence="3">The sequence shown here is derived from an EMBL/GenBank/DDBJ whole genome shotgun (WGS) entry which is preliminary data.</text>
</comment>
<dbReference type="Proteomes" id="UP001220225">
    <property type="component" value="Unassembled WGS sequence"/>
</dbReference>
<dbReference type="InterPro" id="IPR013783">
    <property type="entry name" value="Ig-like_fold"/>
</dbReference>
<dbReference type="InterPro" id="IPR038177">
    <property type="entry name" value="IAT_beta_sf"/>
</dbReference>
<evidence type="ECO:0000313" key="4">
    <source>
        <dbReference type="Proteomes" id="UP001220225"/>
    </source>
</evidence>
<name>A0ABT5LT29_9GAMM</name>
<evidence type="ECO:0000256" key="1">
    <source>
        <dbReference type="ARBA" id="ARBA00010116"/>
    </source>
</evidence>
<dbReference type="InterPro" id="IPR008964">
    <property type="entry name" value="Invasin/intimin_cell_adhesion"/>
</dbReference>
<dbReference type="EMBL" id="JAQRFN010000014">
    <property type="protein sequence ID" value="MDC9597586.1"/>
    <property type="molecule type" value="Genomic_DNA"/>
</dbReference>
<feature type="domain" description="Inverse autotransporter beta-domain" evidence="2">
    <location>
        <begin position="85"/>
        <end position="357"/>
    </location>
</feature>
<gene>
    <name evidence="3" type="ORF">PSI14_12170</name>
</gene>
<evidence type="ECO:0000313" key="3">
    <source>
        <dbReference type="EMBL" id="MDC9597586.1"/>
    </source>
</evidence>
<keyword evidence="4" id="KW-1185">Reference proteome</keyword>